<feature type="region of interest" description="Disordered" evidence="1">
    <location>
        <begin position="824"/>
        <end position="845"/>
    </location>
</feature>
<sequence length="1793" mass="202114">MINSTPLSSQLSSQPATPEVRTVNPAKKSDEPVAVEHTPFLTWKRDHRSRPLPDYRVKVLDEPVADPLQVKPELPIVLESPPLPEMAGIPDALKAPFTKNLISLVEQLKQEQYEKGIEQCKKLRKFAECKQHLDTPEIMQFLDSLYVLFSLSLGKKEVIDQLHTADPDTFIRWHLDIAASAAPGSDNKAKAAINSDTAAKAKADTDPAPLKPPKELELYCLRRAADAGSQTARQHLVLQLLFGQEDQKPDVYLPEEALRYIKAMATEQGEPPQPLVMGHHGAVIRKLVKLATNPTTEDREALTKELAEDSDPNIQALAVALYLKPLFGATDIDRALAEANTLNSAPDSHPHLRYWQALAQLKKGEPALVEQAEASLEKLVRQNYPAAIRVATEHYMRVGNIFKVDTFVVGTKDNGVPVEYCPDLAHTLATACEYLETEVKTVPLGWSTPGEKKEMRQNYKNIAISHCCPEARLASLASLTMDIPKKNRPKPSRDEPVEKTCLPEHARDLLHQCRFSEDPETLVFIYLDQLQQTGKSDEKLLDLAMAMDPVRTCCRMLALKVYSEKWSYQALTTKLYSLINDVADLPEDWQQKPSQKALYYGLTGPHHTLTPDCEKYFRLASQLAYGYQSLTPDETGIYDDLKERYAKFLMHQGKPEAAKRMFSSYEKTNKSLARGYDASTKVPEDYSVFQKDLPACYWDLTTFETKSDSTPVASFKYQKLLDLQQTIASHPDPALHQAWSETCRYFLDSSGKHLTNEQIMDLSQRMIRCQQQVDSLTASMLNQSRQMIEARAEQLALTQGSSEPLERIRNQWGQVTFPGVPRKNLAAADSGQSSQRRLPERRPNSQVMEHHLEAPLRAAETAEERLELLQQLLAKGTFNTPVITTLALEAIETLPPERHEEALECLSQLAKRLTDDVLRLANRFRQSLCEHIQALHVILYDPPERRHCEALALRLEDMKICAGAVNLRQLSEVLHPAALYRERGLHNQVIAASEPFAEQLDRMLSSIDEPKAFVDYARYLAGKTLSHEETRALQELPEKVREQQKPLAKLLSDYVLGKRCKGHILRTAANTKIFLDFRVDPLSIGLEAGIISAREVRQNARWFDSNSVYSNVLYALSANTIEELKDYHGKLETSTRMNSKDCKKMCRDKYFVALGFKSLKMGDFKLAYNCFKNGQCDYGMAMLAWKHSKGSLTDKTGRQIAKQLDRAAGNANTEAQCRLIDWMLGNEQVVQPLLKKRACRFLFSPVVVPSVEREFYQGVVEYLGMADDFVHNANQTAGLTKIRAALDSESPIPALRLVQLTANGKLSQEKIGRDSLLLFAQKLNRYKGNLPQELKLAEPTKTWEQLADRLEAHSGTTTEADSADLLAAAQTLRRAVEPAKAIVPMRAKVKKTAASRKKASEALQKQQLKQQREKEQLEKEQLEKEQRAEKEQTLLKDLTSQLQDVMAEPQAVLSILNELKEVQGARFPEVADHLLPRLASYLPVSADNNDLTVAFFRNIQAKEGIDEVINELLDSFKFRFEIRESSLAASAPQSITEEKETLLRLLPDNLKVTEANREAMGIFTGAFAPDFPEKLQRILKLPHNAAFLQRTLLEHSELTPDSHPALYRSYNFNRAGVDEQARLTQSKTNDELLETLFCDLSSFTASDIERYLLKHPHLPAEAKIKHFQRLELPVRQKLLATVDTKVISEGTCQIAANPRRKLKQGQLRTKAQQIIDGKESPTITDILSVYMGLKGYLDVPLAQRLHPDMERLAGQHLQTPPEQWDGSMDRLCAMAIKHILSDGQAESPFKVTN</sequence>
<name>A0ABV2SB30_9GAMM</name>
<dbReference type="Proteomes" id="UP001549366">
    <property type="component" value="Unassembled WGS sequence"/>
</dbReference>
<feature type="compositionally biased region" description="Basic and acidic residues" evidence="1">
    <location>
        <begin position="1410"/>
        <end position="1425"/>
    </location>
</feature>
<evidence type="ECO:0000313" key="3">
    <source>
        <dbReference type="Proteomes" id="UP001549366"/>
    </source>
</evidence>
<protein>
    <submittedName>
        <fullName evidence="2">Uncharacterized protein</fullName>
    </submittedName>
</protein>
<dbReference type="EMBL" id="JBEWTB010000001">
    <property type="protein sequence ID" value="MET4754950.1"/>
    <property type="molecule type" value="Genomic_DNA"/>
</dbReference>
<keyword evidence="3" id="KW-1185">Reference proteome</keyword>
<feature type="region of interest" description="Disordered" evidence="1">
    <location>
        <begin position="1"/>
        <end position="36"/>
    </location>
</feature>
<dbReference type="RefSeq" id="WP_354011546.1">
    <property type="nucleotide sequence ID" value="NZ_JBEWTA010000003.1"/>
</dbReference>
<comment type="caution">
    <text evidence="2">The sequence shown here is derived from an EMBL/GenBank/DDBJ whole genome shotgun (WGS) entry which is preliminary data.</text>
</comment>
<evidence type="ECO:0000256" key="1">
    <source>
        <dbReference type="SAM" id="MobiDB-lite"/>
    </source>
</evidence>
<feature type="region of interest" description="Disordered" evidence="1">
    <location>
        <begin position="1393"/>
        <end position="1425"/>
    </location>
</feature>
<feature type="compositionally biased region" description="Low complexity" evidence="1">
    <location>
        <begin position="1"/>
        <end position="17"/>
    </location>
</feature>
<gene>
    <name evidence="2" type="ORF">V5J35_000142</name>
</gene>
<organism evidence="2 3">
    <name type="scientific">Endozoicomonas lisbonensis</name>
    <dbReference type="NCBI Taxonomy" id="3120522"/>
    <lineage>
        <taxon>Bacteria</taxon>
        <taxon>Pseudomonadati</taxon>
        <taxon>Pseudomonadota</taxon>
        <taxon>Gammaproteobacteria</taxon>
        <taxon>Oceanospirillales</taxon>
        <taxon>Endozoicomonadaceae</taxon>
        <taxon>Endozoicomonas</taxon>
    </lineage>
</organism>
<evidence type="ECO:0000313" key="2">
    <source>
        <dbReference type="EMBL" id="MET4754950.1"/>
    </source>
</evidence>
<reference evidence="2 3" key="1">
    <citation type="submission" date="2024-06" db="EMBL/GenBank/DDBJ databases">
        <title>Genomic Encyclopedia of Type Strains, Phase V (KMG-V): Genome sequencing to study the core and pangenomes of soil and plant-associated prokaryotes.</title>
        <authorList>
            <person name="Whitman W."/>
        </authorList>
    </citation>
    <scope>NUCLEOTIDE SEQUENCE [LARGE SCALE GENOMIC DNA]</scope>
    <source>
        <strain evidence="2 3">NE40</strain>
    </source>
</reference>
<proteinExistence type="predicted"/>
<accession>A0ABV2SB30</accession>